<keyword evidence="2" id="KW-1185">Reference proteome</keyword>
<accession>A0A2U9CHJ8</accession>
<dbReference type="EMBL" id="CP026259">
    <property type="protein sequence ID" value="AWP15967.1"/>
    <property type="molecule type" value="Genomic_DNA"/>
</dbReference>
<reference evidence="1 2" key="1">
    <citation type="submission" date="2017-12" db="EMBL/GenBank/DDBJ databases">
        <title>Integrating genomic resources of turbot (Scophthalmus maximus) in depth evaluation of genetic and physical mapping variation across individuals.</title>
        <authorList>
            <person name="Martinez P."/>
        </authorList>
    </citation>
    <scope>NUCLEOTIDE SEQUENCE [LARGE SCALE GENOMIC DNA]</scope>
</reference>
<dbReference type="Proteomes" id="UP000246464">
    <property type="component" value="Chromosome 17"/>
</dbReference>
<protein>
    <submittedName>
        <fullName evidence="1">Uncharacterized protein</fullName>
    </submittedName>
</protein>
<name>A0A2U9CHJ8_SCOMX</name>
<dbReference type="AlphaFoldDB" id="A0A2U9CHJ8"/>
<sequence length="78" mass="8543">ELKASSLPRHAALAVPTGACPGKAAGECAHTVMGEMLWQRRRSSSVRSRGETCSVRVTQQENLHEWAIWPSFPSRPSV</sequence>
<organism evidence="1 2">
    <name type="scientific">Scophthalmus maximus</name>
    <name type="common">Turbot</name>
    <name type="synonym">Psetta maxima</name>
    <dbReference type="NCBI Taxonomy" id="52904"/>
    <lineage>
        <taxon>Eukaryota</taxon>
        <taxon>Metazoa</taxon>
        <taxon>Chordata</taxon>
        <taxon>Craniata</taxon>
        <taxon>Vertebrata</taxon>
        <taxon>Euteleostomi</taxon>
        <taxon>Actinopterygii</taxon>
        <taxon>Neopterygii</taxon>
        <taxon>Teleostei</taxon>
        <taxon>Neoteleostei</taxon>
        <taxon>Acanthomorphata</taxon>
        <taxon>Carangaria</taxon>
        <taxon>Pleuronectiformes</taxon>
        <taxon>Pleuronectoidei</taxon>
        <taxon>Scophthalmidae</taxon>
        <taxon>Scophthalmus</taxon>
    </lineage>
</organism>
<evidence type="ECO:0000313" key="1">
    <source>
        <dbReference type="EMBL" id="AWP15967.1"/>
    </source>
</evidence>
<evidence type="ECO:0000313" key="2">
    <source>
        <dbReference type="Proteomes" id="UP000246464"/>
    </source>
</evidence>
<gene>
    <name evidence="1" type="ORF">SMAX5B_009020</name>
</gene>
<feature type="non-terminal residue" evidence="1">
    <location>
        <position position="78"/>
    </location>
</feature>
<proteinExistence type="predicted"/>
<feature type="non-terminal residue" evidence="1">
    <location>
        <position position="1"/>
    </location>
</feature>